<feature type="compositionally biased region" description="Basic and acidic residues" evidence="1">
    <location>
        <begin position="170"/>
        <end position="184"/>
    </location>
</feature>
<name>A0AA85ASY3_9TREM</name>
<feature type="region of interest" description="Disordered" evidence="1">
    <location>
        <begin position="139"/>
        <end position="184"/>
    </location>
</feature>
<organism evidence="2 3">
    <name type="scientific">Schistosoma mattheei</name>
    <dbReference type="NCBI Taxonomy" id="31246"/>
    <lineage>
        <taxon>Eukaryota</taxon>
        <taxon>Metazoa</taxon>
        <taxon>Spiralia</taxon>
        <taxon>Lophotrochozoa</taxon>
        <taxon>Platyhelminthes</taxon>
        <taxon>Trematoda</taxon>
        <taxon>Digenea</taxon>
        <taxon>Strigeidida</taxon>
        <taxon>Schistosomatoidea</taxon>
        <taxon>Schistosomatidae</taxon>
        <taxon>Schistosoma</taxon>
    </lineage>
</organism>
<feature type="compositionally biased region" description="Low complexity" evidence="1">
    <location>
        <begin position="153"/>
        <end position="166"/>
    </location>
</feature>
<feature type="region of interest" description="Disordered" evidence="1">
    <location>
        <begin position="90"/>
        <end position="127"/>
    </location>
</feature>
<evidence type="ECO:0000256" key="1">
    <source>
        <dbReference type="SAM" id="MobiDB-lite"/>
    </source>
</evidence>
<feature type="compositionally biased region" description="Low complexity" evidence="1">
    <location>
        <begin position="99"/>
        <end position="108"/>
    </location>
</feature>
<accession>A0AA85ASY3</accession>
<dbReference type="AlphaFoldDB" id="A0AA85ASY3"/>
<dbReference type="Proteomes" id="UP000050791">
    <property type="component" value="Unassembled WGS sequence"/>
</dbReference>
<protein>
    <submittedName>
        <fullName evidence="3">Uncharacterized protein</fullName>
    </submittedName>
</protein>
<reference evidence="3" key="1">
    <citation type="submission" date="2023-11" db="UniProtKB">
        <authorList>
            <consortium name="WormBaseParasite"/>
        </authorList>
    </citation>
    <scope>IDENTIFICATION</scope>
</reference>
<evidence type="ECO:0000313" key="2">
    <source>
        <dbReference type="Proteomes" id="UP000050791"/>
    </source>
</evidence>
<dbReference type="WBParaSite" id="SMTH1_106540.1">
    <property type="protein sequence ID" value="SMTH1_106540.1"/>
    <property type="gene ID" value="SMTH1_106540"/>
</dbReference>
<evidence type="ECO:0000313" key="3">
    <source>
        <dbReference type="WBParaSite" id="SMTH1_106540.1"/>
    </source>
</evidence>
<sequence length="184" mass="20772">MDGDDGDDEDEDDDNNEISSIFSIPTQRMQHNSLNSHQNKHDVIQYVLGDPQTMLNHLTKKIKQKIPQLSNKNIMDNTKTNEVSMEKLNNLTTPRQQHTTTTSTTSTSLNEKSIKGLSKKDLKPKHMDNVKVNEVPLENLYNLTPPPPRPQHQHTTTSSSTSTSTSLNEKSIKGLSEKELNQKI</sequence>
<feature type="compositionally biased region" description="Basic and acidic residues" evidence="1">
    <location>
        <begin position="112"/>
        <end position="127"/>
    </location>
</feature>
<proteinExistence type="predicted"/>